<evidence type="ECO:0000313" key="2">
    <source>
        <dbReference type="EMBL" id="MYN04836.1"/>
    </source>
</evidence>
<dbReference type="RefSeq" id="WP_161027786.1">
    <property type="nucleotide sequence ID" value="NZ_WWCJ01000021.1"/>
</dbReference>
<dbReference type="AlphaFoldDB" id="A0A6N9HN78"/>
<organism evidence="2 3">
    <name type="scientific">Pseudoduganella guangdongensis</name>
    <dbReference type="NCBI Taxonomy" id="2692179"/>
    <lineage>
        <taxon>Bacteria</taxon>
        <taxon>Pseudomonadati</taxon>
        <taxon>Pseudomonadota</taxon>
        <taxon>Betaproteobacteria</taxon>
        <taxon>Burkholderiales</taxon>
        <taxon>Oxalobacteraceae</taxon>
        <taxon>Telluria group</taxon>
        <taxon>Pseudoduganella</taxon>
    </lineage>
</organism>
<proteinExistence type="predicted"/>
<protein>
    <submittedName>
        <fullName evidence="2">Uncharacterized protein</fullName>
    </submittedName>
</protein>
<dbReference type="EMBL" id="WWCJ01000021">
    <property type="protein sequence ID" value="MYN04836.1"/>
    <property type="molecule type" value="Genomic_DNA"/>
</dbReference>
<dbReference type="Proteomes" id="UP000448575">
    <property type="component" value="Unassembled WGS sequence"/>
</dbReference>
<name>A0A6N9HN78_9BURK</name>
<sequence length="94" mass="10273">MDDDQNSRLARIEAILPTLATKADLEALRADISRWTLATVMGLFLGFSGLIMAMGNLFWKMPPPQALVQSAPAIQCQACPPPQPVARPEEKSPR</sequence>
<comment type="caution">
    <text evidence="2">The sequence shown here is derived from an EMBL/GenBank/DDBJ whole genome shotgun (WGS) entry which is preliminary data.</text>
</comment>
<keyword evidence="1" id="KW-1133">Transmembrane helix</keyword>
<evidence type="ECO:0000313" key="3">
    <source>
        <dbReference type="Proteomes" id="UP000448575"/>
    </source>
</evidence>
<gene>
    <name evidence="2" type="ORF">GTP41_22325</name>
</gene>
<keyword evidence="1" id="KW-0472">Membrane</keyword>
<accession>A0A6N9HN78</accession>
<keyword evidence="1" id="KW-0812">Transmembrane</keyword>
<feature type="transmembrane region" description="Helical" evidence="1">
    <location>
        <begin position="35"/>
        <end position="59"/>
    </location>
</feature>
<keyword evidence="3" id="KW-1185">Reference proteome</keyword>
<reference evidence="2 3" key="1">
    <citation type="submission" date="2019-12" db="EMBL/GenBank/DDBJ databases">
        <title>Novel species isolated from a subtropical stream in China.</title>
        <authorList>
            <person name="Lu H."/>
        </authorList>
    </citation>
    <scope>NUCLEOTIDE SEQUENCE [LARGE SCALE GENOMIC DNA]</scope>
    <source>
        <strain evidence="2 3">DS3</strain>
    </source>
</reference>
<evidence type="ECO:0000256" key="1">
    <source>
        <dbReference type="SAM" id="Phobius"/>
    </source>
</evidence>